<dbReference type="Proteomes" id="UP000789920">
    <property type="component" value="Unassembled WGS sequence"/>
</dbReference>
<dbReference type="EMBL" id="CAJVQC010122861">
    <property type="protein sequence ID" value="CAG8839189.1"/>
    <property type="molecule type" value="Genomic_DNA"/>
</dbReference>
<evidence type="ECO:0000313" key="2">
    <source>
        <dbReference type="Proteomes" id="UP000789920"/>
    </source>
</evidence>
<keyword evidence="2" id="KW-1185">Reference proteome</keyword>
<accession>A0ACA9SIB3</accession>
<proteinExistence type="predicted"/>
<comment type="caution">
    <text evidence="1">The sequence shown here is derived from an EMBL/GenBank/DDBJ whole genome shotgun (WGS) entry which is preliminary data.</text>
</comment>
<sequence length="147" mass="16843">SRTTKRQLQIPIRKSYLPYCSEVCCKNGDYATIKQQLDQQKENCKTHLAEKEKQIISQIITEYPDGQVVDDLQQQLKEKGQIIADLSKPSEEIKEQLVKLSQELGLSDQVQQSLQSATSYSELVSKQNQVFSEKIQGVIKQKQMARK</sequence>
<organism evidence="1 2">
    <name type="scientific">Racocetra persica</name>
    <dbReference type="NCBI Taxonomy" id="160502"/>
    <lineage>
        <taxon>Eukaryota</taxon>
        <taxon>Fungi</taxon>
        <taxon>Fungi incertae sedis</taxon>
        <taxon>Mucoromycota</taxon>
        <taxon>Glomeromycotina</taxon>
        <taxon>Glomeromycetes</taxon>
        <taxon>Diversisporales</taxon>
        <taxon>Gigasporaceae</taxon>
        <taxon>Racocetra</taxon>
    </lineage>
</organism>
<gene>
    <name evidence="1" type="ORF">RPERSI_LOCUS30952</name>
</gene>
<evidence type="ECO:0000313" key="1">
    <source>
        <dbReference type="EMBL" id="CAG8839189.1"/>
    </source>
</evidence>
<feature type="non-terminal residue" evidence="1">
    <location>
        <position position="1"/>
    </location>
</feature>
<name>A0ACA9SIB3_9GLOM</name>
<reference evidence="1" key="1">
    <citation type="submission" date="2021-06" db="EMBL/GenBank/DDBJ databases">
        <authorList>
            <person name="Kallberg Y."/>
            <person name="Tangrot J."/>
            <person name="Rosling A."/>
        </authorList>
    </citation>
    <scope>NUCLEOTIDE SEQUENCE</scope>
    <source>
        <strain evidence="1">MA461A</strain>
    </source>
</reference>
<protein>
    <submittedName>
        <fullName evidence="1">21114_t:CDS:1</fullName>
    </submittedName>
</protein>